<dbReference type="Proteomes" id="UP000885863">
    <property type="component" value="Unassembled WGS sequence"/>
</dbReference>
<sequence length="401" mass="42552">FMMFGGKISNISSLVFIILLILFVNSITPAAARGVSSLVVEKGESMVIEGEDIFVRHNVTVEPDGALILKNASIRRWKGESTEIIMGENSTLAAYSSTINTSGVKGEMIRGIELENSSLTADIISLQATRMHLLSSLVQSTNFTFEGRIAELYSSTISGECINLSSVFMRLDGGEINASSIGLEGAEYINITRSNLTGDLTIGSPFLGAGTLIKITDSYLNWSNLTINGNTSIQIYNTLTVAVTTLSGEPAAGVEVVILDDERNPVKSAMTDQNGNARFNLLAARFTPGSSFPGFFNYTAEANLNGSTTSSSFTIERPLTIRLKEIAPPPTVVVPAEPAPSETFDRGEMVENETSDTSSDTAGNLTGKALGIFLLKAFLILGCVIGGVVGVIALLIRRGGA</sequence>
<keyword evidence="1" id="KW-0472">Membrane</keyword>
<organism evidence="2">
    <name type="scientific">Candidatus Syntropharchaeum butanivorans</name>
    <dbReference type="NCBI Taxonomy" id="1839936"/>
    <lineage>
        <taxon>Archaea</taxon>
        <taxon>Methanobacteriati</taxon>
        <taxon>Methanobacteriota</taxon>
        <taxon>Stenosarchaea group</taxon>
        <taxon>Methanomicrobia</taxon>
        <taxon>Methanosarcinales</taxon>
        <taxon>ANME-2 cluster</taxon>
        <taxon>Candidatus Syntropharchaeum</taxon>
    </lineage>
</organism>
<dbReference type="AlphaFoldDB" id="A0A7C0X3I8"/>
<dbReference type="SUPFAM" id="SSF49478">
    <property type="entry name" value="Cna protein B-type domain"/>
    <property type="match status" value="1"/>
</dbReference>
<accession>A0A7C0X3I8</accession>
<protein>
    <submittedName>
        <fullName evidence="2">Uncharacterized protein</fullName>
    </submittedName>
</protein>
<proteinExistence type="predicted"/>
<feature type="non-terminal residue" evidence="2">
    <location>
        <position position="1"/>
    </location>
</feature>
<dbReference type="EMBL" id="DQZR01000299">
    <property type="protein sequence ID" value="HDM37004.1"/>
    <property type="molecule type" value="Genomic_DNA"/>
</dbReference>
<gene>
    <name evidence="2" type="ORF">ENG09_07190</name>
</gene>
<evidence type="ECO:0000313" key="2">
    <source>
        <dbReference type="EMBL" id="HDM37004.1"/>
    </source>
</evidence>
<keyword evidence="1" id="KW-0812">Transmembrane</keyword>
<keyword evidence="1" id="KW-1133">Transmembrane helix</keyword>
<feature type="transmembrane region" description="Helical" evidence="1">
    <location>
        <begin position="373"/>
        <end position="396"/>
    </location>
</feature>
<reference evidence="2" key="1">
    <citation type="journal article" date="2020" name="mSystems">
        <title>Genome- and Community-Level Interaction Insights into Carbon Utilization and Element Cycling Functions of Hydrothermarchaeota in Hydrothermal Sediment.</title>
        <authorList>
            <person name="Zhou Z."/>
            <person name="Liu Y."/>
            <person name="Xu W."/>
            <person name="Pan J."/>
            <person name="Luo Z.H."/>
            <person name="Li M."/>
        </authorList>
    </citation>
    <scope>NUCLEOTIDE SEQUENCE [LARGE SCALE GENOMIC DNA]</scope>
    <source>
        <strain evidence="2">HyVt-185</strain>
    </source>
</reference>
<dbReference type="InterPro" id="IPR013783">
    <property type="entry name" value="Ig-like_fold"/>
</dbReference>
<name>A0A7C0X3I8_9EURY</name>
<evidence type="ECO:0000256" key="1">
    <source>
        <dbReference type="SAM" id="Phobius"/>
    </source>
</evidence>
<dbReference type="Gene3D" id="2.60.40.10">
    <property type="entry name" value="Immunoglobulins"/>
    <property type="match status" value="1"/>
</dbReference>
<comment type="caution">
    <text evidence="2">The sequence shown here is derived from an EMBL/GenBank/DDBJ whole genome shotgun (WGS) entry which is preliminary data.</text>
</comment>